<protein>
    <submittedName>
        <fullName evidence="2">Uncharacterized protein</fullName>
    </submittedName>
</protein>
<keyword evidence="1" id="KW-0812">Transmembrane</keyword>
<reference evidence="2" key="1">
    <citation type="submission" date="2022-05" db="EMBL/GenBank/DDBJ databases">
        <title>Metagenome Sequencing of an Archaeal-Dominated Microbial Community from a Hot Spring at the Los Azufres Geothermal Field, Mexico.</title>
        <authorList>
            <person name="Marin-Paredes R."/>
            <person name="Martinez-Romero E."/>
            <person name="Servin-Garciduenas L.E."/>
        </authorList>
    </citation>
    <scope>NUCLEOTIDE SEQUENCE</scope>
    <source>
        <strain evidence="2">AZ1-454</strain>
    </source>
</reference>
<evidence type="ECO:0000256" key="1">
    <source>
        <dbReference type="SAM" id="Phobius"/>
    </source>
</evidence>
<dbReference type="EMBL" id="JZWS02000006">
    <property type="protein sequence ID" value="MCL7344269.1"/>
    <property type="molecule type" value="Genomic_DNA"/>
</dbReference>
<feature type="transmembrane region" description="Helical" evidence="1">
    <location>
        <begin position="31"/>
        <end position="52"/>
    </location>
</feature>
<organism evidence="2">
    <name type="scientific">Candidatus Aramenus sulfurataquae</name>
    <dbReference type="NCBI Taxonomy" id="1326980"/>
    <lineage>
        <taxon>Archaea</taxon>
        <taxon>Thermoproteota</taxon>
        <taxon>Thermoprotei</taxon>
        <taxon>Sulfolobales</taxon>
        <taxon>Sulfolobaceae</taxon>
        <taxon>Candidatus Aramenus</taxon>
    </lineage>
</organism>
<evidence type="ECO:0000313" key="2">
    <source>
        <dbReference type="EMBL" id="MCL7344269.1"/>
    </source>
</evidence>
<feature type="transmembrane region" description="Helical" evidence="1">
    <location>
        <begin position="58"/>
        <end position="78"/>
    </location>
</feature>
<accession>A0AAE3K2G0</accession>
<dbReference type="AlphaFoldDB" id="A0AAE3K2G0"/>
<gene>
    <name evidence="2" type="ORF">TQ35_006825</name>
</gene>
<feature type="transmembrane region" description="Helical" evidence="1">
    <location>
        <begin position="90"/>
        <end position="108"/>
    </location>
</feature>
<feature type="transmembrane region" description="Helical" evidence="1">
    <location>
        <begin position="6"/>
        <end position="24"/>
    </location>
</feature>
<comment type="caution">
    <text evidence="2">The sequence shown here is derived from an EMBL/GenBank/DDBJ whole genome shotgun (WGS) entry which is preliminary data.</text>
</comment>
<keyword evidence="1" id="KW-0472">Membrane</keyword>
<keyword evidence="1" id="KW-1133">Transmembrane helix</keyword>
<name>A0AAE3K2G0_9CREN</name>
<sequence>MLALTFVVGYFFAENLVLLLTLVFKSPGVSTLVSIFVLGGVFVFGDAGEYFYALQGEYGKIFALSFTNPFVPWIITALGKDLYQQVEVGVAVDGFIAALTFVLSFLKFRGLEV</sequence>
<proteinExistence type="predicted"/>